<dbReference type="EMBL" id="JABXXO010000001">
    <property type="protein sequence ID" value="KAF7784159.1"/>
    <property type="molecule type" value="Genomic_DNA"/>
</dbReference>
<proteinExistence type="predicted"/>
<feature type="coiled-coil region" evidence="1">
    <location>
        <begin position="364"/>
        <end position="395"/>
    </location>
</feature>
<protein>
    <submittedName>
        <fullName evidence="3">Uncharacterized protein</fullName>
    </submittedName>
</protein>
<evidence type="ECO:0000313" key="3">
    <source>
        <dbReference type="EMBL" id="KAF7784159.1"/>
    </source>
</evidence>
<accession>A0A8H7FAI6</accession>
<name>A0A8H7FAI6_AGABI</name>
<dbReference type="Proteomes" id="UP000629468">
    <property type="component" value="Unassembled WGS sequence"/>
</dbReference>
<feature type="region of interest" description="Disordered" evidence="2">
    <location>
        <begin position="169"/>
        <end position="191"/>
    </location>
</feature>
<feature type="compositionally biased region" description="Polar residues" evidence="2">
    <location>
        <begin position="127"/>
        <end position="151"/>
    </location>
</feature>
<feature type="compositionally biased region" description="Polar residues" evidence="2">
    <location>
        <begin position="16"/>
        <end position="39"/>
    </location>
</feature>
<evidence type="ECO:0000256" key="2">
    <source>
        <dbReference type="SAM" id="MobiDB-lite"/>
    </source>
</evidence>
<comment type="caution">
    <text evidence="3">The sequence shown here is derived from an EMBL/GenBank/DDBJ whole genome shotgun (WGS) entry which is preliminary data.</text>
</comment>
<feature type="compositionally biased region" description="Polar residues" evidence="2">
    <location>
        <begin position="58"/>
        <end position="71"/>
    </location>
</feature>
<keyword evidence="1" id="KW-0175">Coiled coil</keyword>
<evidence type="ECO:0000313" key="4">
    <source>
        <dbReference type="Proteomes" id="UP000629468"/>
    </source>
</evidence>
<evidence type="ECO:0000256" key="1">
    <source>
        <dbReference type="SAM" id="Coils"/>
    </source>
</evidence>
<sequence length="613" mass="69018">MPYRPPPRNNISSRRTSYNDTNLPETKVSNASWGEQSGWGSWADDDSGWGQAWGQGASKAQNNTSKSSKNDSGWGQGWGQNTTTAQTSAKKSFDNDSGWGQSWDQGTSKAQTSANQSPDTDAGWSQGWGQSTSKAESSLSFTSRGSTNSPSVLHANPALLHLRPHDHGRELHTSTNEANSLVPAPKETNRPVLHTKLQQRSLDYKPSSPVVPVHISGLITRIGDEISTPQVPIASQSPKQLYANLIKELVDVVIIRYKLLKAEDKRMRWRGARQSSCYHHSAPAAREILDKTYQDFIETIAVLTKQLNTSLKKVVQYSDALNTHKEKVTKGLNVQNIMTYTTNLRDWVVNVDLQRRLGSTKAFIKRREEEKAMANQRRKEEMDNIKNAMSELELKATDIWDEFCRLDTTLPEHFNEDFTLAKNVMKENDTDQEMLTDMGIGEKDIKMIGHKAEMMDQNVDNFTTKSLELQTRIKSLEDEVAELRKEDSEIQEFRRDVYVQLRQMDAWKLEDGQKLDRMLLMVANLNMNPRSAPSSAAHAVDLAPCIKELVTQYVMEEVKPALDAIVEACEKGNQRARAELDKSLEQIVTKTYDLVQMALKANGLFPQIVPHSS</sequence>
<gene>
    <name evidence="3" type="ORF">Agabi119p4_324</name>
</gene>
<organism evidence="3 4">
    <name type="scientific">Agaricus bisporus var. burnettii</name>
    <dbReference type="NCBI Taxonomy" id="192524"/>
    <lineage>
        <taxon>Eukaryota</taxon>
        <taxon>Fungi</taxon>
        <taxon>Dikarya</taxon>
        <taxon>Basidiomycota</taxon>
        <taxon>Agaricomycotina</taxon>
        <taxon>Agaricomycetes</taxon>
        <taxon>Agaricomycetidae</taxon>
        <taxon>Agaricales</taxon>
        <taxon>Agaricineae</taxon>
        <taxon>Agaricaceae</taxon>
        <taxon>Agaricus</taxon>
    </lineage>
</organism>
<feature type="compositionally biased region" description="Polar residues" evidence="2">
    <location>
        <begin position="98"/>
        <end position="119"/>
    </location>
</feature>
<feature type="coiled-coil region" evidence="1">
    <location>
        <begin position="459"/>
        <end position="496"/>
    </location>
</feature>
<reference evidence="3 4" key="1">
    <citation type="journal article" name="Sci. Rep.">
        <title>Telomere-to-telomere assembled and centromere annotated genomes of the two main subspecies of the button mushroom Agaricus bisporus reveal especially polymorphic chromosome ends.</title>
        <authorList>
            <person name="Sonnenberg A.S.M."/>
            <person name="Sedaghat-Telgerd N."/>
            <person name="Lavrijssen B."/>
            <person name="Ohm R.A."/>
            <person name="Hendrickx P.M."/>
            <person name="Scholtmeijer K."/>
            <person name="Baars J.J.P."/>
            <person name="van Peer A."/>
        </authorList>
    </citation>
    <scope>NUCLEOTIDE SEQUENCE [LARGE SCALE GENOMIC DNA]</scope>
    <source>
        <strain evidence="3 4">H119_p4</strain>
    </source>
</reference>
<dbReference type="AlphaFoldDB" id="A0A8H7FAI6"/>
<feature type="region of interest" description="Disordered" evidence="2">
    <location>
        <begin position="1"/>
        <end position="153"/>
    </location>
</feature>